<dbReference type="Gene3D" id="2.20.200.10">
    <property type="entry name" value="Outer membrane efflux proteins (OEP)"/>
    <property type="match status" value="1"/>
</dbReference>
<comment type="similarity">
    <text evidence="1 2">Belongs to the outer membrane factor (OMF) (TC 1.B.17) family.</text>
</comment>
<evidence type="ECO:0000256" key="1">
    <source>
        <dbReference type="ARBA" id="ARBA00007613"/>
    </source>
</evidence>
<protein>
    <submittedName>
        <fullName evidence="4">RND efflux system, outer membrane lipoprotein CmeC</fullName>
    </submittedName>
</protein>
<proteinExistence type="inferred from homology"/>
<comment type="subcellular location">
    <subcellularLocation>
        <location evidence="2">Cell outer membrane</location>
        <topology evidence="2">Lipid-anchor</topology>
    </subcellularLocation>
</comment>
<dbReference type="NCBIfam" id="TIGR01845">
    <property type="entry name" value="outer_NodT"/>
    <property type="match status" value="1"/>
</dbReference>
<dbReference type="PROSITE" id="PS51257">
    <property type="entry name" value="PROKAR_LIPOPROTEIN"/>
    <property type="match status" value="1"/>
</dbReference>
<gene>
    <name evidence="4" type="ORF">AO384_0076</name>
</gene>
<dbReference type="AlphaFoldDB" id="A0A198UT70"/>
<dbReference type="Proteomes" id="UP000078228">
    <property type="component" value="Unassembled WGS sequence"/>
</dbReference>
<keyword evidence="2" id="KW-0472">Membrane</keyword>
<dbReference type="Gene3D" id="1.20.1600.10">
    <property type="entry name" value="Outer membrane efflux proteins (OEP)"/>
    <property type="match status" value="1"/>
</dbReference>
<organism evidence="4 5">
    <name type="scientific">Moraxella catarrhalis</name>
    <name type="common">Branhamella catarrhalis</name>
    <dbReference type="NCBI Taxonomy" id="480"/>
    <lineage>
        <taxon>Bacteria</taxon>
        <taxon>Pseudomonadati</taxon>
        <taxon>Pseudomonadota</taxon>
        <taxon>Gammaproteobacteria</taxon>
        <taxon>Moraxellales</taxon>
        <taxon>Moraxellaceae</taxon>
        <taxon>Moraxella</taxon>
    </lineage>
</organism>
<dbReference type="GO" id="GO:0009279">
    <property type="term" value="C:cell outer membrane"/>
    <property type="evidence" value="ECO:0007669"/>
    <property type="project" value="UniProtKB-SubCell"/>
</dbReference>
<keyword evidence="2" id="KW-0732">Signal</keyword>
<dbReference type="InterPro" id="IPR010131">
    <property type="entry name" value="MdtP/NodT-like"/>
</dbReference>
<keyword evidence="2" id="KW-1134">Transmembrane beta strand</keyword>
<dbReference type="PATRIC" id="fig|480.237.peg.1709"/>
<evidence type="ECO:0000313" key="4">
    <source>
        <dbReference type="EMBL" id="OAU98492.1"/>
    </source>
</evidence>
<dbReference type="EMBL" id="LXHC01000001">
    <property type="protein sequence ID" value="OAU98492.1"/>
    <property type="molecule type" value="Genomic_DNA"/>
</dbReference>
<evidence type="ECO:0000256" key="3">
    <source>
        <dbReference type="SAM" id="MobiDB-lite"/>
    </source>
</evidence>
<dbReference type="InterPro" id="IPR003423">
    <property type="entry name" value="OMP_efflux"/>
</dbReference>
<dbReference type="GO" id="GO:0015562">
    <property type="term" value="F:efflux transmembrane transporter activity"/>
    <property type="evidence" value="ECO:0007669"/>
    <property type="project" value="InterPro"/>
</dbReference>
<evidence type="ECO:0000313" key="5">
    <source>
        <dbReference type="Proteomes" id="UP000078228"/>
    </source>
</evidence>
<dbReference type="RefSeq" id="WP_227512554.1">
    <property type="nucleotide sequence ID" value="NZ_LXHB01000038.1"/>
</dbReference>
<evidence type="ECO:0000256" key="2">
    <source>
        <dbReference type="RuleBase" id="RU362097"/>
    </source>
</evidence>
<keyword evidence="5" id="KW-1185">Reference proteome</keyword>
<dbReference type="PANTHER" id="PTHR30203:SF32">
    <property type="entry name" value="CATION EFFLUX SYSTEM PROTEIN CUSC"/>
    <property type="match status" value="1"/>
</dbReference>
<accession>A0A198UT70</accession>
<dbReference type="Pfam" id="PF02321">
    <property type="entry name" value="OEP"/>
    <property type="match status" value="2"/>
</dbReference>
<dbReference type="SUPFAM" id="SSF56954">
    <property type="entry name" value="Outer membrane efflux proteins (OEP)"/>
    <property type="match status" value="1"/>
</dbReference>
<feature type="chain" id="PRO_5008444109" evidence="2">
    <location>
        <begin position="24"/>
        <end position="534"/>
    </location>
</feature>
<name>A0A198UT70_MORCA</name>
<sequence length="534" mass="57561">MKISTTARILTLSALAISMAACSSIPKKIDTSAPVLAVPNVPMKDGYQVYDADTISVAQAPSVASLRWQEFYTDPKLAALIELALQNNKDLQSAVLAVQSARAQYQITEAGSVPQVGSNASVTRQANNRVDANASTNYNVGLAMSSYELDLWGKVASQKEQALHQYLATNATKDAAQISIISSVAQGYVSLAHALAQRQLAEQTLKTREHAMMITQKRFEAGIDSKSPSLQAASSLESARLAVYAADTSILKAKNALQLLIGRPVPNELLPVIDASMHMGNITAQTLFSAGLPSELLYYRPDIVQAEHRLKAAGANINVARAAYFPSIRLSSNVGFSSNSLNNLFESSALGWSFGPAISLPIFDAGSRRANHEMAQVAQQSALVDYEKAIQTAFKEVSDVLAERATLGLRIDAQLRLQDNYRQTYDIAYARFRSGLDNYLTVLDAERSLFTNQQNILQLELAKLVSQIQLYQALGGGASLTAEQITEFNRQREAMRTAELASDEMMAASLAAPGTSPVIAQPEPATIPAAHPAQ</sequence>
<keyword evidence="2" id="KW-0812">Transmembrane</keyword>
<feature type="signal peptide" evidence="2">
    <location>
        <begin position="1"/>
        <end position="23"/>
    </location>
</feature>
<feature type="region of interest" description="Disordered" evidence="3">
    <location>
        <begin position="515"/>
        <end position="534"/>
    </location>
</feature>
<comment type="caution">
    <text evidence="4">The sequence shown here is derived from an EMBL/GenBank/DDBJ whole genome shotgun (WGS) entry which is preliminary data.</text>
</comment>
<dbReference type="eggNOG" id="COG1538">
    <property type="taxonomic scope" value="Bacteria"/>
</dbReference>
<keyword evidence="2 4" id="KW-0449">Lipoprotein</keyword>
<keyword evidence="2" id="KW-0564">Palmitate</keyword>
<dbReference type="PANTHER" id="PTHR30203">
    <property type="entry name" value="OUTER MEMBRANE CATION EFFLUX PROTEIN"/>
    <property type="match status" value="1"/>
</dbReference>
<reference evidence="4 5" key="1">
    <citation type="journal article" date="2016" name="Genome Biol. Evol.">
        <title>Comparative Genomic Analyses of the Moraxella catarrhalis Serosensitive and Seroresistant Lineages Demonstrate Their Independent Evolution.</title>
        <authorList>
            <person name="Earl J.P."/>
            <person name="de Vries S.P."/>
            <person name="Ahmed A."/>
            <person name="Powell E."/>
            <person name="Schultz M.P."/>
            <person name="Hermans P.W."/>
            <person name="Hill D.J."/>
            <person name="Zhou Z."/>
            <person name="Constantinidou C.I."/>
            <person name="Hu F.Z."/>
            <person name="Bootsma H.J."/>
            <person name="Ehrlich G.D."/>
        </authorList>
    </citation>
    <scope>NUCLEOTIDE SEQUENCE [LARGE SCALE GENOMIC DNA]</scope>
    <source>
        <strain evidence="4 5">Z7542</strain>
    </source>
</reference>